<gene>
    <name evidence="1" type="ORF">LUA448_LOCUS13507</name>
</gene>
<organism evidence="1 2">
    <name type="scientific">Rotaria socialis</name>
    <dbReference type="NCBI Taxonomy" id="392032"/>
    <lineage>
        <taxon>Eukaryota</taxon>
        <taxon>Metazoa</taxon>
        <taxon>Spiralia</taxon>
        <taxon>Gnathifera</taxon>
        <taxon>Rotifera</taxon>
        <taxon>Eurotatoria</taxon>
        <taxon>Bdelloidea</taxon>
        <taxon>Philodinida</taxon>
        <taxon>Philodinidae</taxon>
        <taxon>Rotaria</taxon>
    </lineage>
</organism>
<dbReference type="EMBL" id="CAJNYD010001631">
    <property type="protein sequence ID" value="CAF3356057.1"/>
    <property type="molecule type" value="Genomic_DNA"/>
</dbReference>
<dbReference type="AlphaFoldDB" id="A0A817WI92"/>
<evidence type="ECO:0000313" key="1">
    <source>
        <dbReference type="EMBL" id="CAF3356057.1"/>
    </source>
</evidence>
<evidence type="ECO:0000313" key="2">
    <source>
        <dbReference type="Proteomes" id="UP000663833"/>
    </source>
</evidence>
<comment type="caution">
    <text evidence="1">The sequence shown here is derived from an EMBL/GenBank/DDBJ whole genome shotgun (WGS) entry which is preliminary data.</text>
</comment>
<dbReference type="Proteomes" id="UP000663833">
    <property type="component" value="Unassembled WGS sequence"/>
</dbReference>
<name>A0A817WI92_9BILA</name>
<sequence>MWRCSTRNAFQPRRILQCHHRFGMNPKLIRSTNQLQIVLDNDQQSLIKNKSEAIPSDSRSLNHLENNNSTLTGKQWTVFSNKIYQYHQKKLHP</sequence>
<proteinExistence type="predicted"/>
<accession>A0A817WI92</accession>
<protein>
    <submittedName>
        <fullName evidence="1">Uncharacterized protein</fullName>
    </submittedName>
</protein>
<reference evidence="1" key="1">
    <citation type="submission" date="2021-02" db="EMBL/GenBank/DDBJ databases">
        <authorList>
            <person name="Nowell W R."/>
        </authorList>
    </citation>
    <scope>NUCLEOTIDE SEQUENCE</scope>
</reference>